<dbReference type="SUPFAM" id="SSF50621">
    <property type="entry name" value="Alanine racemase C-terminal domain-like"/>
    <property type="match status" value="1"/>
</dbReference>
<protein>
    <recommendedName>
        <fullName evidence="3">ornithine decarboxylase</fullName>
        <ecNumber evidence="3">4.1.1.17</ecNumber>
    </recommendedName>
</protein>
<dbReference type="InterPro" id="IPR009006">
    <property type="entry name" value="Ala_racemase/Decarboxylase_C"/>
</dbReference>
<evidence type="ECO:0000256" key="1">
    <source>
        <dbReference type="ARBA" id="ARBA00022793"/>
    </source>
</evidence>
<comment type="catalytic activity">
    <reaction evidence="4">
        <text>L-ornithine + H(+) = putrescine + CO2</text>
        <dbReference type="Rhea" id="RHEA:22964"/>
        <dbReference type="ChEBI" id="CHEBI:15378"/>
        <dbReference type="ChEBI" id="CHEBI:16526"/>
        <dbReference type="ChEBI" id="CHEBI:46911"/>
        <dbReference type="ChEBI" id="CHEBI:326268"/>
        <dbReference type="EC" id="4.1.1.17"/>
    </reaction>
</comment>
<keyword evidence="1" id="KW-0456">Lyase</keyword>
<dbReference type="GO" id="GO:0005737">
    <property type="term" value="C:cytoplasm"/>
    <property type="evidence" value="ECO:0007669"/>
    <property type="project" value="TreeGrafter"/>
</dbReference>
<keyword evidence="7" id="KW-1185">Reference proteome</keyword>
<dbReference type="PANTHER" id="PTHR11482">
    <property type="entry name" value="ARGININE/DIAMINOPIMELATE/ORNITHINE DECARBOXYLASE"/>
    <property type="match status" value="1"/>
</dbReference>
<dbReference type="InterPro" id="IPR002433">
    <property type="entry name" value="Orn_de-COase"/>
</dbReference>
<dbReference type="Gene3D" id="2.40.37.10">
    <property type="entry name" value="Lyase, Ornithine Decarboxylase, Chain A, domain 1"/>
    <property type="match status" value="1"/>
</dbReference>
<dbReference type="Pfam" id="PF00278">
    <property type="entry name" value="Orn_DAP_Arg_deC"/>
    <property type="match status" value="1"/>
</dbReference>
<dbReference type="InterPro" id="IPR022643">
    <property type="entry name" value="De-COase2_C"/>
</dbReference>
<evidence type="ECO:0000256" key="4">
    <source>
        <dbReference type="ARBA" id="ARBA00049127"/>
    </source>
</evidence>
<reference evidence="7" key="1">
    <citation type="journal article" date="2013" name="Science">
        <title>Comparative analysis of bat genomes provides insight into the evolution of flight and immunity.</title>
        <authorList>
            <person name="Zhang G."/>
            <person name="Cowled C."/>
            <person name="Shi Z."/>
            <person name="Huang Z."/>
            <person name="Bishop-Lilly K.A."/>
            <person name="Fang X."/>
            <person name="Wynne J.W."/>
            <person name="Xiong Z."/>
            <person name="Baker M.L."/>
            <person name="Zhao W."/>
            <person name="Tachedjian M."/>
            <person name="Zhu Y."/>
            <person name="Zhou P."/>
            <person name="Jiang X."/>
            <person name="Ng J."/>
            <person name="Yang L."/>
            <person name="Wu L."/>
            <person name="Xiao J."/>
            <person name="Feng Y."/>
            <person name="Chen Y."/>
            <person name="Sun X."/>
            <person name="Zhang Y."/>
            <person name="Marsh G.A."/>
            <person name="Crameri G."/>
            <person name="Broder C.C."/>
            <person name="Frey K.G."/>
            <person name="Wang L.F."/>
            <person name="Wang J."/>
        </authorList>
    </citation>
    <scope>NUCLEOTIDE SEQUENCE [LARGE SCALE GENOMIC DNA]</scope>
</reference>
<dbReference type="AlphaFoldDB" id="L5LV53"/>
<comment type="pathway">
    <text evidence="2">Amine and polyamine biosynthesis; putrescine biosynthesis via L-ornithine pathway; putrescine from L-ornithine: step 1/1.</text>
</comment>
<evidence type="ECO:0000259" key="5">
    <source>
        <dbReference type="Pfam" id="PF00278"/>
    </source>
</evidence>
<organism evidence="6 7">
    <name type="scientific">Myotis davidii</name>
    <name type="common">David's myotis</name>
    <dbReference type="NCBI Taxonomy" id="225400"/>
    <lineage>
        <taxon>Eukaryota</taxon>
        <taxon>Metazoa</taxon>
        <taxon>Chordata</taxon>
        <taxon>Craniata</taxon>
        <taxon>Vertebrata</taxon>
        <taxon>Euteleostomi</taxon>
        <taxon>Mammalia</taxon>
        <taxon>Eutheria</taxon>
        <taxon>Laurasiatheria</taxon>
        <taxon>Chiroptera</taxon>
        <taxon>Yangochiroptera</taxon>
        <taxon>Vespertilionidae</taxon>
        <taxon>Myotis</taxon>
    </lineage>
</organism>
<dbReference type="EMBL" id="KB107217">
    <property type="protein sequence ID" value="ELK30319.1"/>
    <property type="molecule type" value="Genomic_DNA"/>
</dbReference>
<accession>L5LV53</accession>
<keyword evidence="1" id="KW-0210">Decarboxylase</keyword>
<evidence type="ECO:0000256" key="3">
    <source>
        <dbReference type="ARBA" id="ARBA00034138"/>
    </source>
</evidence>
<dbReference type="GO" id="GO:0033387">
    <property type="term" value="P:putrescine biosynthetic process from arginine, via ornithine"/>
    <property type="evidence" value="ECO:0007669"/>
    <property type="project" value="TreeGrafter"/>
</dbReference>
<feature type="domain" description="Orn/DAP/Arg decarboxylase 2 C-terminal" evidence="5">
    <location>
        <begin position="9"/>
        <end position="64"/>
    </location>
</feature>
<dbReference type="PANTHER" id="PTHR11482:SF42">
    <property type="entry name" value="ORNITHINE DECARBOXYLASE"/>
    <property type="match status" value="1"/>
</dbReference>
<dbReference type="GO" id="GO:0004586">
    <property type="term" value="F:ornithine decarboxylase activity"/>
    <property type="evidence" value="ECO:0007669"/>
    <property type="project" value="UniProtKB-EC"/>
</dbReference>
<evidence type="ECO:0000313" key="7">
    <source>
        <dbReference type="Proteomes" id="UP000010556"/>
    </source>
</evidence>
<dbReference type="EC" id="4.1.1.17" evidence="3"/>
<evidence type="ECO:0000313" key="6">
    <source>
        <dbReference type="EMBL" id="ELK30319.1"/>
    </source>
</evidence>
<proteinExistence type="predicted"/>
<evidence type="ECO:0000256" key="2">
    <source>
        <dbReference type="ARBA" id="ARBA00034115"/>
    </source>
</evidence>
<name>L5LV53_MYODS</name>
<sequence>MGSDDEESSEKTFMYYVNDGVYGSFNCILYGHAHVKPLLQKRPKPDEKYYSPSIWGPTCDGLDASWSAAAYLRCTWGTGCSLKTWVLIPWLLLPTFNGFQRPTVYYVRSGPTWQLMQQIQNRDFPPEVEEDAGALPVSCAWESGMEPLPAACPREHVDAIPVAVTRV</sequence>
<gene>
    <name evidence="6" type="ORF">MDA_GLEAN10001006</name>
</gene>
<dbReference type="Proteomes" id="UP000010556">
    <property type="component" value="Unassembled WGS sequence"/>
</dbReference>
<dbReference type="PRINTS" id="PR01182">
    <property type="entry name" value="ORNDCRBXLASE"/>
</dbReference>